<dbReference type="PANTHER" id="PTHR43673:SF10">
    <property type="entry name" value="NADH DEHYDROGENASE_NAD(P)H NITROREDUCTASE XCC3605-RELATED"/>
    <property type="match status" value="1"/>
</dbReference>
<dbReference type="CDD" id="cd02062">
    <property type="entry name" value="Nitro_FMN_reductase"/>
    <property type="match status" value="1"/>
</dbReference>
<dbReference type="PANTHER" id="PTHR43673">
    <property type="entry name" value="NAD(P)H NITROREDUCTASE YDGI-RELATED"/>
    <property type="match status" value="1"/>
</dbReference>
<organism evidence="5">
    <name type="scientific">marine sediment metagenome</name>
    <dbReference type="NCBI Taxonomy" id="412755"/>
    <lineage>
        <taxon>unclassified sequences</taxon>
        <taxon>metagenomes</taxon>
        <taxon>ecological metagenomes</taxon>
    </lineage>
</organism>
<comment type="similarity">
    <text evidence="1">Belongs to the nitroreductase family.</text>
</comment>
<evidence type="ECO:0000313" key="5">
    <source>
        <dbReference type="EMBL" id="GAH19797.1"/>
    </source>
</evidence>
<dbReference type="InterPro" id="IPR029479">
    <property type="entry name" value="Nitroreductase"/>
</dbReference>
<dbReference type="AlphaFoldDB" id="X1DHW7"/>
<evidence type="ECO:0000313" key="4">
    <source>
        <dbReference type="EMBL" id="GAG66751.1"/>
    </source>
</evidence>
<dbReference type="InterPro" id="IPR000415">
    <property type="entry name" value="Nitroreductase-like"/>
</dbReference>
<reference evidence="5" key="1">
    <citation type="journal article" date="2014" name="Front. Microbiol.">
        <title>High frequency of phylogenetically diverse reductive dehalogenase-homologous genes in deep subseafloor sedimentary metagenomes.</title>
        <authorList>
            <person name="Kawai M."/>
            <person name="Futagami T."/>
            <person name="Toyoda A."/>
            <person name="Takaki Y."/>
            <person name="Nishi S."/>
            <person name="Hori S."/>
            <person name="Arai W."/>
            <person name="Tsubouchi T."/>
            <person name="Morono Y."/>
            <person name="Uchiyama I."/>
            <person name="Ito T."/>
            <person name="Fujiyama A."/>
            <person name="Inagaki F."/>
            <person name="Takami H."/>
        </authorList>
    </citation>
    <scope>NUCLEOTIDE SEQUENCE</scope>
    <source>
        <strain evidence="5">Expedition CK06-06</strain>
    </source>
</reference>
<accession>X1DHW7</accession>
<keyword evidence="2" id="KW-0560">Oxidoreductase</keyword>
<feature type="domain" description="Nitroreductase" evidence="3">
    <location>
        <begin position="8"/>
        <end position="188"/>
    </location>
</feature>
<dbReference type="Pfam" id="PF00881">
    <property type="entry name" value="Nitroreductase"/>
    <property type="match status" value="1"/>
</dbReference>
<dbReference type="EMBL" id="BARU01003009">
    <property type="protein sequence ID" value="GAH19797.1"/>
    <property type="molecule type" value="Genomic_DNA"/>
</dbReference>
<evidence type="ECO:0000256" key="1">
    <source>
        <dbReference type="ARBA" id="ARBA00007118"/>
    </source>
</evidence>
<dbReference type="GO" id="GO:0016491">
    <property type="term" value="F:oxidoreductase activity"/>
    <property type="evidence" value="ECO:0007669"/>
    <property type="project" value="UniProtKB-KW"/>
</dbReference>
<dbReference type="Gene3D" id="3.40.109.10">
    <property type="entry name" value="NADH Oxidase"/>
    <property type="match status" value="1"/>
</dbReference>
<comment type="caution">
    <text evidence="5">The sequence shown here is derived from an EMBL/GenBank/DDBJ whole genome shotgun (WGS) entry which is preliminary data.</text>
</comment>
<protein>
    <recommendedName>
        <fullName evidence="3">Nitroreductase domain-containing protein</fullName>
    </recommendedName>
</protein>
<sequence>MELQETLLSRRSVRKFADKEVEKEKILRAIEVADLSPSAHNSRPWRFDVIYNKNLKNRIAEVHDGKLDKRLTNSVSFPNKLRVRLIMLMAKKVITKSSLIIVAWNTRPLLNMLGGYKKGNHEKSDIAYQFVHDMEIESISNSIYSIQLVLHSMGIGSVWMGISVLKEPEIKKILKSKDQLVSILAVGYPLYKSKEKKIRDKNLFVNIY</sequence>
<evidence type="ECO:0000259" key="3">
    <source>
        <dbReference type="Pfam" id="PF00881"/>
    </source>
</evidence>
<name>X1DHW7_9ZZZZ</name>
<evidence type="ECO:0000256" key="2">
    <source>
        <dbReference type="ARBA" id="ARBA00023002"/>
    </source>
</evidence>
<dbReference type="SUPFAM" id="SSF55469">
    <property type="entry name" value="FMN-dependent nitroreductase-like"/>
    <property type="match status" value="1"/>
</dbReference>
<proteinExistence type="inferred from homology"/>
<dbReference type="EMBL" id="BART01000179">
    <property type="protein sequence ID" value="GAG66751.1"/>
    <property type="molecule type" value="Genomic_DNA"/>
</dbReference>
<gene>
    <name evidence="4" type="ORF">S01H4_01068</name>
    <name evidence="5" type="ORF">S03H2_06751</name>
</gene>